<sequence>MGSSSNNWSFSFYEESYEEMCSTDAEDVIEDTSKTSILSEGVSTDVVEAAHETQKSVYNPFLLTKMNYFKRRSSKVKLRVFDKRMIISRDKVIKSIHPVDQKNKNVLFWKCVTEFNKRKGCPTETLIITFARKVGCKPRSVTVTKEQGSSWYTLGV</sequence>
<gene>
    <name evidence="1" type="ORF">KGF57_003196</name>
</gene>
<dbReference type="AlphaFoldDB" id="A0AAD5FY09"/>
<accession>A0AAD5FY09</accession>
<evidence type="ECO:0000313" key="1">
    <source>
        <dbReference type="EMBL" id="KAI5957502.1"/>
    </source>
</evidence>
<keyword evidence="2" id="KW-1185">Reference proteome</keyword>
<organism evidence="1 2">
    <name type="scientific">Candida theae</name>
    <dbReference type="NCBI Taxonomy" id="1198502"/>
    <lineage>
        <taxon>Eukaryota</taxon>
        <taxon>Fungi</taxon>
        <taxon>Dikarya</taxon>
        <taxon>Ascomycota</taxon>
        <taxon>Saccharomycotina</taxon>
        <taxon>Pichiomycetes</taxon>
        <taxon>Debaryomycetaceae</taxon>
        <taxon>Candida/Lodderomyces clade</taxon>
        <taxon>Candida</taxon>
    </lineage>
</organism>
<proteinExistence type="predicted"/>
<name>A0AAD5FY09_9ASCO</name>
<dbReference type="RefSeq" id="XP_051608205.1">
    <property type="nucleotide sequence ID" value="XM_051752590.1"/>
</dbReference>
<dbReference type="Proteomes" id="UP001204833">
    <property type="component" value="Unassembled WGS sequence"/>
</dbReference>
<reference evidence="1 2" key="1">
    <citation type="journal article" date="2022" name="DNA Res.">
        <title>Genome analysis of five recently described species of the CUG-Ser clade uncovers Candida theae as a new hybrid lineage with pathogenic potential in the Candida parapsilosis species complex.</title>
        <authorList>
            <person name="Mixao V."/>
            <person name="Del Olmo V."/>
            <person name="Hegedusova E."/>
            <person name="Saus E."/>
            <person name="Pryszcz L."/>
            <person name="Cillingova A."/>
            <person name="Nosek J."/>
            <person name="Gabaldon T."/>
        </authorList>
    </citation>
    <scope>NUCLEOTIDE SEQUENCE [LARGE SCALE GENOMIC DNA]</scope>
    <source>
        <strain evidence="1 2">CBS 12239</strain>
    </source>
</reference>
<evidence type="ECO:0000313" key="2">
    <source>
        <dbReference type="Proteomes" id="UP001204833"/>
    </source>
</evidence>
<protein>
    <submittedName>
        <fullName evidence="1">Uncharacterized protein</fullName>
    </submittedName>
</protein>
<dbReference type="EMBL" id="JAIHNG010000121">
    <property type="protein sequence ID" value="KAI5957502.1"/>
    <property type="molecule type" value="Genomic_DNA"/>
</dbReference>
<dbReference type="GeneID" id="76151255"/>
<comment type="caution">
    <text evidence="1">The sequence shown here is derived from an EMBL/GenBank/DDBJ whole genome shotgun (WGS) entry which is preliminary data.</text>
</comment>